<proteinExistence type="predicted"/>
<name>A0A978VCJ1_ZIZJJ</name>
<organism evidence="2 3">
    <name type="scientific">Ziziphus jujuba var. spinosa</name>
    <dbReference type="NCBI Taxonomy" id="714518"/>
    <lineage>
        <taxon>Eukaryota</taxon>
        <taxon>Viridiplantae</taxon>
        <taxon>Streptophyta</taxon>
        <taxon>Embryophyta</taxon>
        <taxon>Tracheophyta</taxon>
        <taxon>Spermatophyta</taxon>
        <taxon>Magnoliopsida</taxon>
        <taxon>eudicotyledons</taxon>
        <taxon>Gunneridae</taxon>
        <taxon>Pentapetalae</taxon>
        <taxon>rosids</taxon>
        <taxon>fabids</taxon>
        <taxon>Rosales</taxon>
        <taxon>Rhamnaceae</taxon>
        <taxon>Paliureae</taxon>
        <taxon>Ziziphus</taxon>
    </lineage>
</organism>
<reference evidence="2" key="1">
    <citation type="journal article" date="2021" name="Front. Plant Sci.">
        <title>Chromosome-Scale Genome Assembly for Chinese Sour Jujube and Insights Into Its Genome Evolution and Domestication Signature.</title>
        <authorList>
            <person name="Shen L.-Y."/>
            <person name="Luo H."/>
            <person name="Wang X.-L."/>
            <person name="Wang X.-M."/>
            <person name="Qiu X.-J."/>
            <person name="Liu H."/>
            <person name="Zhou S.-S."/>
            <person name="Jia K.-H."/>
            <person name="Nie S."/>
            <person name="Bao Y.-T."/>
            <person name="Zhang R.-G."/>
            <person name="Yun Q.-Z."/>
            <person name="Chai Y.-H."/>
            <person name="Lu J.-Y."/>
            <person name="Li Y."/>
            <person name="Zhao S.-W."/>
            <person name="Mao J.-F."/>
            <person name="Jia S.-G."/>
            <person name="Mao Y.-M."/>
        </authorList>
    </citation>
    <scope>NUCLEOTIDE SEQUENCE</scope>
    <source>
        <strain evidence="2">AT0</strain>
        <tissue evidence="2">Leaf</tissue>
    </source>
</reference>
<evidence type="ECO:0000313" key="2">
    <source>
        <dbReference type="EMBL" id="KAH7528080.1"/>
    </source>
</evidence>
<evidence type="ECO:0000256" key="1">
    <source>
        <dbReference type="ARBA" id="ARBA00004906"/>
    </source>
</evidence>
<accession>A0A978VCJ1</accession>
<comment type="caution">
    <text evidence="2">The sequence shown here is derived from an EMBL/GenBank/DDBJ whole genome shotgun (WGS) entry which is preliminary data.</text>
</comment>
<protein>
    <submittedName>
        <fullName evidence="2">Uncharacterized protein</fullName>
    </submittedName>
</protein>
<dbReference type="Proteomes" id="UP000813462">
    <property type="component" value="Unassembled WGS sequence"/>
</dbReference>
<comment type="pathway">
    <text evidence="1">Protein modification; protein ubiquitination.</text>
</comment>
<dbReference type="InterPro" id="IPR011333">
    <property type="entry name" value="SKP1/BTB/POZ_sf"/>
</dbReference>
<evidence type="ECO:0000313" key="3">
    <source>
        <dbReference type="Proteomes" id="UP000813462"/>
    </source>
</evidence>
<dbReference type="Gene3D" id="3.30.710.10">
    <property type="entry name" value="Potassium Channel Kv1.1, Chain A"/>
    <property type="match status" value="1"/>
</dbReference>
<dbReference type="EMBL" id="JAEACU010000005">
    <property type="protein sequence ID" value="KAH7528080.1"/>
    <property type="molecule type" value="Genomic_DNA"/>
</dbReference>
<sequence length="166" mass="18310">MSPFSRASDVTFSSMKSFTTVLSSLSLSLSLNVSPTTSNHPKKKKKIALRVEDHKLIKVDESVAMEFKADRSFLKDDAVSPDTIVPLPNVKVKARGDSSLKDLILAANVLNVKPLMGVSDRERGRSHQEPECRVDSRAFRYQERFIIIGGGNASPESYLGLSRCGR</sequence>
<gene>
    <name evidence="2" type="ORF">FEM48_Zijuj05G0033700</name>
</gene>
<dbReference type="AlphaFoldDB" id="A0A978VCJ1"/>